<evidence type="ECO:0000313" key="2">
    <source>
        <dbReference type="EMBL" id="QIP08311.1"/>
    </source>
</evidence>
<protein>
    <submittedName>
        <fullName evidence="2">Uncharacterized protein</fullName>
    </submittedName>
</protein>
<evidence type="ECO:0000313" key="3">
    <source>
        <dbReference type="Proteomes" id="UP000319298"/>
    </source>
</evidence>
<evidence type="ECO:0000313" key="1">
    <source>
        <dbReference type="EMBL" id="QDF39577.1"/>
    </source>
</evidence>
<accession>A0A6G9A795</accession>
<gene>
    <name evidence="1" type="ORF">FJN17_19525</name>
    <name evidence="2" type="ORF">HAV00_19480</name>
</gene>
<dbReference type="EMBL" id="CP050066">
    <property type="protein sequence ID" value="QIP08311.1"/>
    <property type="molecule type" value="Genomic_DNA"/>
</dbReference>
<dbReference type="AlphaFoldDB" id="A0A6G9A795"/>
<reference evidence="2" key="3">
    <citation type="submission" date="2024-02" db="EMBL/GenBank/DDBJ databases">
        <authorList>
            <person name="Bromfield E.S.P."/>
            <person name="Cloutier S."/>
            <person name="Nguyen H.D.T."/>
        </authorList>
    </citation>
    <scope>NUCLEOTIDE SEQUENCE</scope>
    <source>
        <strain evidence="2">101S1MB</strain>
        <strain evidence="1">65S1MB</strain>
    </source>
</reference>
<organism evidence="2 4">
    <name type="scientific">Bradyrhizobium symbiodeficiens</name>
    <dbReference type="NCBI Taxonomy" id="1404367"/>
    <lineage>
        <taxon>Bacteria</taxon>
        <taxon>Pseudomonadati</taxon>
        <taxon>Pseudomonadota</taxon>
        <taxon>Alphaproteobacteria</taxon>
        <taxon>Hyphomicrobiales</taxon>
        <taxon>Nitrobacteraceae</taxon>
        <taxon>Bradyrhizobium</taxon>
    </lineage>
</organism>
<reference evidence="3 4" key="2">
    <citation type="journal article" date="2020" name="Int. J. Syst. Evol. Microbiol.">
        <title>Description and complete genome sequences of Bradyrhizobium symbiodeficiens sp. nov., a non-symbiotic bacterium associated with legumes native to Canada.</title>
        <authorList>
            <person name="Bromfield E.S.P."/>
            <person name="Cloutier S."/>
            <person name="Nguyen H.D.T."/>
        </authorList>
    </citation>
    <scope>NUCLEOTIDE SEQUENCE [LARGE SCALE GENOMIC DNA]</scope>
    <source>
        <strain evidence="2 4">101S1MB</strain>
        <strain evidence="1 3">65S1MB</strain>
    </source>
</reference>
<reference evidence="3" key="1">
    <citation type="submission" date="2019-06" db="EMBL/GenBank/DDBJ databases">
        <title>Whole-Genome Sequence of Bradyrhizobium sp. 3 Strain 65S1MB.</title>
        <authorList>
            <person name="Bromfield E.S.P."/>
            <person name="Cloutier S."/>
            <person name="Nguyen H.D.T."/>
        </authorList>
    </citation>
    <scope>NUCLEOTIDE SEQUENCE [LARGE SCALE GENOMIC DNA]</scope>
    <source>
        <strain evidence="3">65S1MB</strain>
    </source>
</reference>
<dbReference type="Proteomes" id="UP000500895">
    <property type="component" value="Chromosome"/>
</dbReference>
<keyword evidence="3" id="KW-1185">Reference proteome</keyword>
<dbReference type="RefSeq" id="WP_106950580.1">
    <property type="nucleotide sequence ID" value="NZ_CP041090.2"/>
</dbReference>
<sequence>MTDQAREAVELLLKNRQSDNRQSYLVRGRRYEQLSANDLCKLWAEQMNRWADDSIAFDQRALNDLGVEMGLREIAPPLEQIAEARQKILAKSGKALATILADHPDTE</sequence>
<proteinExistence type="predicted"/>
<dbReference type="Proteomes" id="UP000319298">
    <property type="component" value="Chromosome"/>
</dbReference>
<dbReference type="EMBL" id="CP041090">
    <property type="protein sequence ID" value="QDF39577.1"/>
    <property type="molecule type" value="Genomic_DNA"/>
</dbReference>
<evidence type="ECO:0000313" key="4">
    <source>
        <dbReference type="Proteomes" id="UP000500895"/>
    </source>
</evidence>
<name>A0A6G9A795_9BRAD</name>